<keyword evidence="3 8" id="KW-0479">Metal-binding</keyword>
<keyword evidence="1 8" id="KW-0963">Cytoplasm</keyword>
<evidence type="ECO:0000313" key="11">
    <source>
        <dbReference type="Proteomes" id="UP000269301"/>
    </source>
</evidence>
<keyword evidence="7 8" id="KW-0501">Molybdenum cofactor biosynthesis</keyword>
<dbReference type="GO" id="GO:0006777">
    <property type="term" value="P:Mo-molybdopterin cofactor biosynthetic process"/>
    <property type="evidence" value="ECO:0007669"/>
    <property type="project" value="UniProtKB-KW"/>
</dbReference>
<dbReference type="EC" id="2.7.7.77" evidence="8"/>
<evidence type="ECO:0000256" key="6">
    <source>
        <dbReference type="ARBA" id="ARBA00023134"/>
    </source>
</evidence>
<comment type="catalytic activity">
    <reaction evidence="8">
        <text>Mo-molybdopterin + GTP + H(+) = Mo-molybdopterin guanine dinucleotide + diphosphate</text>
        <dbReference type="Rhea" id="RHEA:34243"/>
        <dbReference type="ChEBI" id="CHEBI:15378"/>
        <dbReference type="ChEBI" id="CHEBI:33019"/>
        <dbReference type="ChEBI" id="CHEBI:37565"/>
        <dbReference type="ChEBI" id="CHEBI:71302"/>
        <dbReference type="ChEBI" id="CHEBI:71310"/>
        <dbReference type="EC" id="2.7.7.77"/>
    </reaction>
</comment>
<evidence type="ECO:0000313" key="10">
    <source>
        <dbReference type="EMBL" id="RKQ37243.1"/>
    </source>
</evidence>
<keyword evidence="11" id="KW-1185">Reference proteome</keyword>
<dbReference type="GO" id="GO:0005525">
    <property type="term" value="F:GTP binding"/>
    <property type="evidence" value="ECO:0007669"/>
    <property type="project" value="UniProtKB-UniRule"/>
</dbReference>
<comment type="cofactor">
    <cofactor evidence="8">
        <name>Mg(2+)</name>
        <dbReference type="ChEBI" id="CHEBI:18420"/>
    </cofactor>
</comment>
<evidence type="ECO:0000256" key="7">
    <source>
        <dbReference type="ARBA" id="ARBA00023150"/>
    </source>
</evidence>
<dbReference type="PANTHER" id="PTHR19136">
    <property type="entry name" value="MOLYBDENUM COFACTOR GUANYLYLTRANSFERASE"/>
    <property type="match status" value="1"/>
</dbReference>
<dbReference type="Gene3D" id="3.90.550.10">
    <property type="entry name" value="Spore Coat Polysaccharide Biosynthesis Protein SpsA, Chain A"/>
    <property type="match status" value="1"/>
</dbReference>
<comment type="similarity">
    <text evidence="8">Belongs to the MobA family.</text>
</comment>
<comment type="function">
    <text evidence="8">Transfers a GMP moiety from GTP to Mo-molybdopterin (Mo-MPT) cofactor (Moco or molybdenum cofactor) to form Mo-molybdopterin guanine dinucleotide (Mo-MGD) cofactor.</text>
</comment>
<dbReference type="AlphaFoldDB" id="A0A495ABL8"/>
<dbReference type="GO" id="GO:0061603">
    <property type="term" value="F:molybdenum cofactor guanylyltransferase activity"/>
    <property type="evidence" value="ECO:0007669"/>
    <property type="project" value="UniProtKB-EC"/>
</dbReference>
<evidence type="ECO:0000256" key="4">
    <source>
        <dbReference type="ARBA" id="ARBA00022741"/>
    </source>
</evidence>
<dbReference type="InterPro" id="IPR025877">
    <property type="entry name" value="MobA-like_NTP_Trfase"/>
</dbReference>
<organism evidence="10 11">
    <name type="scientific">Oceanobacillus halophilus</name>
    <dbReference type="NCBI Taxonomy" id="930130"/>
    <lineage>
        <taxon>Bacteria</taxon>
        <taxon>Bacillati</taxon>
        <taxon>Bacillota</taxon>
        <taxon>Bacilli</taxon>
        <taxon>Bacillales</taxon>
        <taxon>Bacillaceae</taxon>
        <taxon>Oceanobacillus</taxon>
    </lineage>
</organism>
<dbReference type="CDD" id="cd02503">
    <property type="entry name" value="MobA"/>
    <property type="match status" value="1"/>
</dbReference>
<keyword evidence="5 8" id="KW-0460">Magnesium</keyword>
<comment type="caution">
    <text evidence="10">The sequence shown here is derived from an EMBL/GenBank/DDBJ whole genome shotgun (WGS) entry which is preliminary data.</text>
</comment>
<reference evidence="10 11" key="1">
    <citation type="journal article" date="2016" name="Int. J. Syst. Evol. Microbiol.">
        <title>Oceanobacillus halophilus sp. nov., a novel moderately halophilic bacterium from a hypersaline lake.</title>
        <authorList>
            <person name="Amoozegar M.A."/>
            <person name="Bagheri M."/>
            <person name="Makhdoumi A."/>
            <person name="Nikou M.M."/>
            <person name="Fazeli S.A.S."/>
            <person name="Schumann P."/>
            <person name="Sproer C."/>
            <person name="Sanchez-Porro C."/>
            <person name="Ventosa A."/>
        </authorList>
    </citation>
    <scope>NUCLEOTIDE SEQUENCE [LARGE SCALE GENOMIC DNA]</scope>
    <source>
        <strain evidence="10 11">DSM 23996</strain>
    </source>
</reference>
<dbReference type="EMBL" id="RBZP01000001">
    <property type="protein sequence ID" value="RKQ37243.1"/>
    <property type="molecule type" value="Genomic_DNA"/>
</dbReference>
<dbReference type="GO" id="GO:0005737">
    <property type="term" value="C:cytoplasm"/>
    <property type="evidence" value="ECO:0007669"/>
    <property type="project" value="UniProtKB-SubCell"/>
</dbReference>
<keyword evidence="6 8" id="KW-0342">GTP-binding</keyword>
<evidence type="ECO:0000259" key="9">
    <source>
        <dbReference type="Pfam" id="PF12804"/>
    </source>
</evidence>
<dbReference type="GO" id="GO:0046872">
    <property type="term" value="F:metal ion binding"/>
    <property type="evidence" value="ECO:0007669"/>
    <property type="project" value="UniProtKB-KW"/>
</dbReference>
<accession>A0A495ABL8</accession>
<evidence type="ECO:0000256" key="5">
    <source>
        <dbReference type="ARBA" id="ARBA00022842"/>
    </source>
</evidence>
<evidence type="ECO:0000256" key="3">
    <source>
        <dbReference type="ARBA" id="ARBA00022723"/>
    </source>
</evidence>
<evidence type="ECO:0000256" key="2">
    <source>
        <dbReference type="ARBA" id="ARBA00022679"/>
    </source>
</evidence>
<feature type="domain" description="MobA-like NTP transferase" evidence="9">
    <location>
        <begin position="7"/>
        <end position="156"/>
    </location>
</feature>
<name>A0A495ABL8_9BACI</name>
<keyword evidence="10" id="KW-0548">Nucleotidyltransferase</keyword>
<feature type="binding site" evidence="8">
    <location>
        <position position="102"/>
    </location>
    <ligand>
        <name>GTP</name>
        <dbReference type="ChEBI" id="CHEBI:37565"/>
    </ligand>
</feature>
<comment type="subcellular location">
    <subcellularLocation>
        <location evidence="8">Cytoplasm</location>
    </subcellularLocation>
</comment>
<gene>
    <name evidence="8" type="primary">mobA</name>
    <name evidence="10" type="ORF">D8M06_00060</name>
</gene>
<comment type="caution">
    <text evidence="8">Lacks conserved residue(s) required for the propagation of feature annotation.</text>
</comment>
<dbReference type="HAMAP" id="MF_00316">
    <property type="entry name" value="MobA"/>
    <property type="match status" value="1"/>
</dbReference>
<keyword evidence="4 8" id="KW-0547">Nucleotide-binding</keyword>
<dbReference type="InterPro" id="IPR029044">
    <property type="entry name" value="Nucleotide-diphossugar_trans"/>
</dbReference>
<comment type="domain">
    <text evidence="8">The N-terminal domain determines nucleotide recognition and specific binding, while the C-terminal domain determines the specific binding to the target protein.</text>
</comment>
<feature type="binding site" evidence="8">
    <location>
        <position position="22"/>
    </location>
    <ligand>
        <name>GTP</name>
        <dbReference type="ChEBI" id="CHEBI:37565"/>
    </ligand>
</feature>
<proteinExistence type="inferred from homology"/>
<evidence type="ECO:0000256" key="8">
    <source>
        <dbReference type="HAMAP-Rule" id="MF_00316"/>
    </source>
</evidence>
<dbReference type="Proteomes" id="UP000269301">
    <property type="component" value="Unassembled WGS sequence"/>
</dbReference>
<keyword evidence="2 8" id="KW-0808">Transferase</keyword>
<feature type="binding site" evidence="8">
    <location>
        <begin position="10"/>
        <end position="12"/>
    </location>
    <ligand>
        <name>GTP</name>
        <dbReference type="ChEBI" id="CHEBI:37565"/>
    </ligand>
</feature>
<evidence type="ECO:0000256" key="1">
    <source>
        <dbReference type="ARBA" id="ARBA00022490"/>
    </source>
</evidence>
<feature type="binding site" evidence="8">
    <location>
        <position position="71"/>
    </location>
    <ligand>
        <name>GTP</name>
        <dbReference type="ChEBI" id="CHEBI:37565"/>
    </ligand>
</feature>
<feature type="binding site" evidence="8">
    <location>
        <position position="102"/>
    </location>
    <ligand>
        <name>Mg(2+)</name>
        <dbReference type="ChEBI" id="CHEBI:18420"/>
    </ligand>
</feature>
<dbReference type="PANTHER" id="PTHR19136:SF81">
    <property type="entry name" value="MOLYBDENUM COFACTOR GUANYLYLTRANSFERASE"/>
    <property type="match status" value="1"/>
</dbReference>
<dbReference type="InterPro" id="IPR013482">
    <property type="entry name" value="Molybde_CF_guanTrfase"/>
</dbReference>
<protein>
    <recommendedName>
        <fullName evidence="8">Probable molybdenum cofactor guanylyltransferase</fullName>
        <shortName evidence="8">MoCo guanylyltransferase</shortName>
        <ecNumber evidence="8">2.7.7.77</ecNumber>
    </recommendedName>
    <alternativeName>
        <fullName evidence="8">GTP:molybdopterin guanylyltransferase</fullName>
    </alternativeName>
    <alternativeName>
        <fullName evidence="8">Mo-MPT guanylyltransferase</fullName>
    </alternativeName>
    <alternativeName>
        <fullName evidence="8">Molybdopterin guanylyltransferase</fullName>
    </alternativeName>
    <alternativeName>
        <fullName evidence="8">Molybdopterin-guanine dinucleotide synthase</fullName>
        <shortName evidence="8">MGD synthase</shortName>
    </alternativeName>
</protein>
<dbReference type="SUPFAM" id="SSF53448">
    <property type="entry name" value="Nucleotide-diphospho-sugar transferases"/>
    <property type="match status" value="1"/>
</dbReference>
<dbReference type="Pfam" id="PF12804">
    <property type="entry name" value="NTP_transf_3"/>
    <property type="match status" value="1"/>
</dbReference>
<sequence>MVNDIMGIVLAGGYSRRFGTPKAFVKRNGKYFYQISIDALTRLTNKIVVITNPDLEKLFQMENGNFAIINDRKQYEGKGPLAGIFTAMDAVDSEWYAVTPVDVPFIDDQVFQKLLKHLDGEAHAIIPVVSGKIQPLIAIYHYSVKEEIRDQLEGDNLSVKDMLNKCKVKYISIQEEQPFYNINQVSDYEKWIGK</sequence>
<dbReference type="OrthoDB" id="9788394at2"/>
<dbReference type="RefSeq" id="WP_121202325.1">
    <property type="nucleotide sequence ID" value="NZ_RBZP01000001.1"/>
</dbReference>